<protein>
    <submittedName>
        <fullName evidence="1">Uncharacterized protein</fullName>
    </submittedName>
</protein>
<evidence type="ECO:0000313" key="2">
    <source>
        <dbReference type="Proteomes" id="UP001634394"/>
    </source>
</evidence>
<organism evidence="1 2">
    <name type="scientific">Sinanodonta woodiana</name>
    <name type="common">Chinese pond mussel</name>
    <name type="synonym">Anodonta woodiana</name>
    <dbReference type="NCBI Taxonomy" id="1069815"/>
    <lineage>
        <taxon>Eukaryota</taxon>
        <taxon>Metazoa</taxon>
        <taxon>Spiralia</taxon>
        <taxon>Lophotrochozoa</taxon>
        <taxon>Mollusca</taxon>
        <taxon>Bivalvia</taxon>
        <taxon>Autobranchia</taxon>
        <taxon>Heteroconchia</taxon>
        <taxon>Palaeoheterodonta</taxon>
        <taxon>Unionida</taxon>
        <taxon>Unionoidea</taxon>
        <taxon>Unionidae</taxon>
        <taxon>Unioninae</taxon>
        <taxon>Sinanodonta</taxon>
    </lineage>
</organism>
<name>A0ABD3VQ28_SINWO</name>
<dbReference type="Proteomes" id="UP001634394">
    <property type="component" value="Unassembled WGS sequence"/>
</dbReference>
<feature type="non-terminal residue" evidence="1">
    <location>
        <position position="203"/>
    </location>
</feature>
<dbReference type="EMBL" id="JBJQND010000010">
    <property type="protein sequence ID" value="KAL3863475.1"/>
    <property type="molecule type" value="Genomic_DNA"/>
</dbReference>
<accession>A0ABD3VQ28</accession>
<feature type="non-terminal residue" evidence="1">
    <location>
        <position position="1"/>
    </location>
</feature>
<comment type="caution">
    <text evidence="1">The sequence shown here is derived from an EMBL/GenBank/DDBJ whole genome shotgun (WGS) entry which is preliminary data.</text>
</comment>
<reference evidence="1 2" key="1">
    <citation type="submission" date="2024-11" db="EMBL/GenBank/DDBJ databases">
        <title>Chromosome-level genome assembly of the freshwater bivalve Anodonta woodiana.</title>
        <authorList>
            <person name="Chen X."/>
        </authorList>
    </citation>
    <scope>NUCLEOTIDE SEQUENCE [LARGE SCALE GENOMIC DNA]</scope>
    <source>
        <strain evidence="1">MN2024</strain>
        <tissue evidence="1">Gills</tissue>
    </source>
</reference>
<dbReference type="AlphaFoldDB" id="A0ABD3VQ28"/>
<proteinExistence type="predicted"/>
<keyword evidence="2" id="KW-1185">Reference proteome</keyword>
<sequence length="203" mass="22043">AAFSTVECVANFISSSKGKTCSQNDIGMTLLSKLKDILWMAGVDKTAIQEYVRVYSGFDAESCPGRGTLCPIETFSMLLEGNCSAPLGVMHNPESTESEICGAYADLLECLAFHMMLAGNDQCKMAAIHNTILKNLTSVVYASSGRPLIQYCSGLNFDALQARIPSRSEEAICGSIPIIQYYTKYLACQRHLDVSSLPADLRC</sequence>
<evidence type="ECO:0000313" key="1">
    <source>
        <dbReference type="EMBL" id="KAL3863475.1"/>
    </source>
</evidence>
<gene>
    <name evidence="1" type="ORF">ACJMK2_005229</name>
</gene>